<feature type="compositionally biased region" description="Basic residues" evidence="1">
    <location>
        <begin position="103"/>
        <end position="115"/>
    </location>
</feature>
<evidence type="ECO:0000313" key="3">
    <source>
        <dbReference type="Proteomes" id="UP000708208"/>
    </source>
</evidence>
<name>A0A8J2PDD0_9HEXA</name>
<dbReference type="EMBL" id="CAJVCH010239829">
    <property type="protein sequence ID" value="CAG7732906.1"/>
    <property type="molecule type" value="Genomic_DNA"/>
</dbReference>
<comment type="caution">
    <text evidence="2">The sequence shown here is derived from an EMBL/GenBank/DDBJ whole genome shotgun (WGS) entry which is preliminary data.</text>
</comment>
<feature type="compositionally biased region" description="Pro residues" evidence="1">
    <location>
        <begin position="137"/>
        <end position="147"/>
    </location>
</feature>
<accession>A0A8J2PDD0</accession>
<reference evidence="2" key="1">
    <citation type="submission" date="2021-06" db="EMBL/GenBank/DDBJ databases">
        <authorList>
            <person name="Hodson N. C."/>
            <person name="Mongue J. A."/>
            <person name="Jaron S. K."/>
        </authorList>
    </citation>
    <scope>NUCLEOTIDE SEQUENCE</scope>
</reference>
<dbReference type="AlphaFoldDB" id="A0A8J2PDD0"/>
<evidence type="ECO:0000256" key="1">
    <source>
        <dbReference type="SAM" id="MobiDB-lite"/>
    </source>
</evidence>
<protein>
    <submittedName>
        <fullName evidence="2">Uncharacterized protein</fullName>
    </submittedName>
</protein>
<feature type="region of interest" description="Disordered" evidence="1">
    <location>
        <begin position="84"/>
        <end position="158"/>
    </location>
</feature>
<proteinExistence type="predicted"/>
<keyword evidence="3" id="KW-1185">Reference proteome</keyword>
<evidence type="ECO:0000313" key="2">
    <source>
        <dbReference type="EMBL" id="CAG7732906.1"/>
    </source>
</evidence>
<sequence>MHNPVCGGGNEESLKFKLTFPYVSGWDTKVSILPLLLGNGNWYRYYALSLVKYWKLYLKLSLHSSLNSRMAIVGDWQASVGALAQSPKNHDVTGPEQTDTTKRKSKTKTKSKTKNKTPAPALTPTRTSEENRKESEPAPPPPIPLEPPTLEDDDEDNNPLNFEVNEKGTLPAGINQKSYYVLHLGPQETITLKINQVLKCTGGKVRVRNINQKGFNEENSLFVGKNDVLKVLGPVVIFNPEHEDNAHFRVFNTAEIK</sequence>
<organism evidence="2 3">
    <name type="scientific">Allacma fusca</name>
    <dbReference type="NCBI Taxonomy" id="39272"/>
    <lineage>
        <taxon>Eukaryota</taxon>
        <taxon>Metazoa</taxon>
        <taxon>Ecdysozoa</taxon>
        <taxon>Arthropoda</taxon>
        <taxon>Hexapoda</taxon>
        <taxon>Collembola</taxon>
        <taxon>Symphypleona</taxon>
        <taxon>Sminthuridae</taxon>
        <taxon>Allacma</taxon>
    </lineage>
</organism>
<gene>
    <name evidence="2" type="ORF">AFUS01_LOCUS21387</name>
</gene>
<feature type="compositionally biased region" description="Basic and acidic residues" evidence="1">
    <location>
        <begin position="127"/>
        <end position="136"/>
    </location>
</feature>
<dbReference type="Proteomes" id="UP000708208">
    <property type="component" value="Unassembled WGS sequence"/>
</dbReference>